<evidence type="ECO:0000256" key="3">
    <source>
        <dbReference type="ARBA" id="ARBA00022692"/>
    </source>
</evidence>
<keyword evidence="2" id="KW-1003">Cell membrane</keyword>
<dbReference type="RefSeq" id="WP_032249249.1">
    <property type="nucleotide sequence ID" value="NZ_BDPF01000001.1"/>
</dbReference>
<reference evidence="8" key="1">
    <citation type="journal article" date="2017" name="Microb. Genom.">
        <title>An untypeable enterotoxigenic Escherichia coli represents one of the dominant types causing human disease.</title>
        <authorList>
            <person name="Iguchi A."/>
            <person name="von Mentzer A."/>
            <person name="Kikuchi T."/>
            <person name="Thomson N.R."/>
        </authorList>
    </citation>
    <scope>NUCLEOTIDE SEQUENCE</scope>
    <source>
        <strain evidence="8">E167</strain>
    </source>
</reference>
<dbReference type="EMBL" id="LC177551">
    <property type="protein sequence ID" value="BAV90501.1"/>
    <property type="molecule type" value="Genomic_DNA"/>
</dbReference>
<reference evidence="9 10" key="2">
    <citation type="submission" date="2020-08" db="EMBL/GenBank/DDBJ databases">
        <title>Draft genome sequences of isolates of diverse host origin from the E. coli Reference Center.</title>
        <authorList>
            <person name="Lacher D.W."/>
            <person name="Mammel M.K."/>
            <person name="Gangiredla J."/>
            <person name="Gebru S.T."/>
            <person name="Barnaba T.J."/>
            <person name="Majowicz S.A."/>
            <person name="Dudley E.G."/>
        </authorList>
    </citation>
    <scope>NUCLEOTIDE SEQUENCE [LARGE SCALE GENOMIC DNA]</scope>
    <source>
        <strain evidence="9 10">10.0349</strain>
    </source>
</reference>
<dbReference type="GO" id="GO:0005886">
    <property type="term" value="C:plasma membrane"/>
    <property type="evidence" value="ECO:0007669"/>
    <property type="project" value="UniProtKB-SubCell"/>
</dbReference>
<evidence type="ECO:0000313" key="9">
    <source>
        <dbReference type="EMBL" id="MBB2469048.1"/>
    </source>
</evidence>
<dbReference type="EMBL" id="JABWMK020000067">
    <property type="protein sequence ID" value="MBB2469048.1"/>
    <property type="molecule type" value="Genomic_DNA"/>
</dbReference>
<evidence type="ECO:0000313" key="8">
    <source>
        <dbReference type="EMBL" id="BAV90501.1"/>
    </source>
</evidence>
<dbReference type="Proteomes" id="UP000531761">
    <property type="component" value="Unassembled WGS sequence"/>
</dbReference>
<feature type="transmembrane region" description="Helical" evidence="7">
    <location>
        <begin position="315"/>
        <end position="335"/>
    </location>
</feature>
<evidence type="ECO:0000256" key="6">
    <source>
        <dbReference type="ARBA" id="ARBA00049738"/>
    </source>
</evidence>
<evidence type="ECO:0000313" key="10">
    <source>
        <dbReference type="Proteomes" id="UP000531761"/>
    </source>
</evidence>
<keyword evidence="4 7" id="KW-1133">Transmembrane helix</keyword>
<comment type="subcellular location">
    <subcellularLocation>
        <location evidence="1">Cell membrane</location>
        <topology evidence="1">Multi-pass membrane protein</topology>
    </subcellularLocation>
</comment>
<organism evidence="8">
    <name type="scientific">Escherichia coli</name>
    <dbReference type="NCBI Taxonomy" id="562"/>
    <lineage>
        <taxon>Bacteria</taxon>
        <taxon>Pseudomonadati</taxon>
        <taxon>Pseudomonadota</taxon>
        <taxon>Gammaproteobacteria</taxon>
        <taxon>Enterobacterales</taxon>
        <taxon>Enterobacteriaceae</taxon>
        <taxon>Escherichia</taxon>
    </lineage>
</organism>
<keyword evidence="3 7" id="KW-0812">Transmembrane</keyword>
<dbReference type="InterPro" id="IPR050833">
    <property type="entry name" value="Poly_Biosynth_Transport"/>
</dbReference>
<feature type="transmembrane region" description="Helical" evidence="7">
    <location>
        <begin position="12"/>
        <end position="30"/>
    </location>
</feature>
<keyword evidence="5 7" id="KW-0472">Membrane</keyword>
<feature type="transmembrane region" description="Helical" evidence="7">
    <location>
        <begin position="139"/>
        <end position="158"/>
    </location>
</feature>
<feature type="transmembrane region" description="Helical" evidence="7">
    <location>
        <begin position="377"/>
        <end position="396"/>
    </location>
</feature>
<name>A0A1J1DNW9_ECOLX</name>
<feature type="transmembrane region" description="Helical" evidence="7">
    <location>
        <begin position="403"/>
        <end position="420"/>
    </location>
</feature>
<feature type="transmembrane region" description="Helical" evidence="7">
    <location>
        <begin position="347"/>
        <end position="365"/>
    </location>
</feature>
<dbReference type="PANTHER" id="PTHR30250:SF11">
    <property type="entry name" value="O-ANTIGEN TRANSPORTER-RELATED"/>
    <property type="match status" value="1"/>
</dbReference>
<dbReference type="PANTHER" id="PTHR30250">
    <property type="entry name" value="PST FAMILY PREDICTED COLANIC ACID TRANSPORTER"/>
    <property type="match status" value="1"/>
</dbReference>
<gene>
    <name evidence="8" type="primary">wzx</name>
    <name evidence="9" type="ORF">HEP30_023630</name>
</gene>
<dbReference type="AlphaFoldDB" id="A0A1J1DNW9"/>
<feature type="transmembrane region" description="Helical" evidence="7">
    <location>
        <begin position="42"/>
        <end position="60"/>
    </location>
</feature>
<evidence type="ECO:0000256" key="7">
    <source>
        <dbReference type="SAM" id="Phobius"/>
    </source>
</evidence>
<feature type="transmembrane region" description="Helical" evidence="7">
    <location>
        <begin position="281"/>
        <end position="300"/>
    </location>
</feature>
<accession>A0A1J1DNW9</accession>
<feature type="transmembrane region" description="Helical" evidence="7">
    <location>
        <begin position="80"/>
        <end position="103"/>
    </location>
</feature>
<sequence length="421" mass="48216">MNKQILKTASLYTGFSIINQFIGLLVQLILMRGSTIIDYGEYAINFEALALIQLVLANAYRNYYLQKIREDNSHENINKLIYYQAINGSLLIFLFSSIVCYVYKLKLDVSIFLISVSVISSLLLPLQAKWLANNERSKLIIKDISISLLSLVVVYITMRIMHYSVSVVTIFQYVGIGWVSLLLFIITAKGALKKIHYSEIRAISRTFDKKLYVFIMIFIVNALHNKFGGIFLRNFSTEIETSLYLTAFKFINPLFFIQTSLVSAFMPSFVRDKEFNFSGKVFLTFAVPGLLIALSLYLLFPDAIGFLGLKKYLESYQIIKIACLFVFIVFIYGSMSNYISVTGGQRFILVTNVMALITLCLLSFVFKDIGNTSLNLIRIFVLVECLVCVLYFFYLLKKMKISFFFFLSPLICILLVFLSLF</sequence>
<feature type="transmembrane region" description="Helical" evidence="7">
    <location>
        <begin position="109"/>
        <end position="127"/>
    </location>
</feature>
<evidence type="ECO:0000256" key="1">
    <source>
        <dbReference type="ARBA" id="ARBA00004651"/>
    </source>
</evidence>
<feature type="transmembrane region" description="Helical" evidence="7">
    <location>
        <begin position="170"/>
        <end position="191"/>
    </location>
</feature>
<evidence type="ECO:0000256" key="2">
    <source>
        <dbReference type="ARBA" id="ARBA00022475"/>
    </source>
</evidence>
<proteinExistence type="predicted"/>
<feature type="transmembrane region" description="Helical" evidence="7">
    <location>
        <begin position="250"/>
        <end position="269"/>
    </location>
</feature>
<evidence type="ECO:0000256" key="5">
    <source>
        <dbReference type="ARBA" id="ARBA00023136"/>
    </source>
</evidence>
<feature type="transmembrane region" description="Helical" evidence="7">
    <location>
        <begin position="211"/>
        <end position="230"/>
    </location>
</feature>
<protein>
    <recommendedName>
        <fullName evidence="6">Putative O-antigen transporter</fullName>
    </recommendedName>
</protein>
<evidence type="ECO:0000256" key="4">
    <source>
        <dbReference type="ARBA" id="ARBA00022989"/>
    </source>
</evidence>